<dbReference type="Gene3D" id="3.40.50.300">
    <property type="entry name" value="P-loop containing nucleotide triphosphate hydrolases"/>
    <property type="match status" value="1"/>
</dbReference>
<evidence type="ECO:0000313" key="1">
    <source>
        <dbReference type="EMBL" id="GAA3118837.1"/>
    </source>
</evidence>
<dbReference type="Proteomes" id="UP001500320">
    <property type="component" value="Unassembled WGS sequence"/>
</dbReference>
<dbReference type="InterPro" id="IPR027417">
    <property type="entry name" value="P-loop_NTPase"/>
</dbReference>
<keyword evidence="2" id="KW-1185">Reference proteome</keyword>
<gene>
    <name evidence="1" type="ORF">GCM10010466_07160</name>
</gene>
<proteinExistence type="predicted"/>
<accession>A0ABP6MRQ1</accession>
<reference evidence="2" key="1">
    <citation type="journal article" date="2019" name="Int. J. Syst. Evol. Microbiol.">
        <title>The Global Catalogue of Microorganisms (GCM) 10K type strain sequencing project: providing services to taxonomists for standard genome sequencing and annotation.</title>
        <authorList>
            <consortium name="The Broad Institute Genomics Platform"/>
            <consortium name="The Broad Institute Genome Sequencing Center for Infectious Disease"/>
            <person name="Wu L."/>
            <person name="Ma J."/>
        </authorList>
    </citation>
    <scope>NUCLEOTIDE SEQUENCE [LARGE SCALE GENOMIC DNA]</scope>
    <source>
        <strain evidence="2">JCM 9373</strain>
    </source>
</reference>
<comment type="caution">
    <text evidence="1">The sequence shown here is derived from an EMBL/GenBank/DDBJ whole genome shotgun (WGS) entry which is preliminary data.</text>
</comment>
<organism evidence="1 2">
    <name type="scientific">Planomonospora alba</name>
    <dbReference type="NCBI Taxonomy" id="161354"/>
    <lineage>
        <taxon>Bacteria</taxon>
        <taxon>Bacillati</taxon>
        <taxon>Actinomycetota</taxon>
        <taxon>Actinomycetes</taxon>
        <taxon>Streptosporangiales</taxon>
        <taxon>Streptosporangiaceae</taxon>
        <taxon>Planomonospora</taxon>
    </lineage>
</organism>
<sequence>MNAPPYRRVFAVASAGRLLRVAADDGLAASWPRIAPHLPGVRPDLPLEPVDAQADLSLPHGLGPGDGRRLINAHLHVLHLGHGTLCLHAVALHKGGHGAVLLLGGHGAGKTLTAVAMVARGWRVLAGDVALLDAEEITVLGGTAAFLVRRRPAHRWFPELGLVPSGTEKVDLGPRWVSRPEEPVPVLAAVSVQVGEAVEASEEMDEHTARTLWLRASGHLLDRVLDGADTVLRLLEDGPAARRRTELVRTLAARMPIHTALGPPVGIAERIEQLAMRRGVTA</sequence>
<name>A0ABP6MRQ1_9ACTN</name>
<evidence type="ECO:0000313" key="2">
    <source>
        <dbReference type="Proteomes" id="UP001500320"/>
    </source>
</evidence>
<dbReference type="SUPFAM" id="SSF53795">
    <property type="entry name" value="PEP carboxykinase-like"/>
    <property type="match status" value="1"/>
</dbReference>
<dbReference type="EMBL" id="BAAAUT010000004">
    <property type="protein sequence ID" value="GAA3118837.1"/>
    <property type="molecule type" value="Genomic_DNA"/>
</dbReference>
<protein>
    <submittedName>
        <fullName evidence="1">Uncharacterized protein</fullName>
    </submittedName>
</protein>